<evidence type="ECO:0000313" key="2">
    <source>
        <dbReference type="EMBL" id="GAA2510435.1"/>
    </source>
</evidence>
<name>A0ABN3MZS2_9ACTN</name>
<reference evidence="2 3" key="1">
    <citation type="journal article" date="2019" name="Int. J. Syst. Evol. Microbiol.">
        <title>The Global Catalogue of Microorganisms (GCM) 10K type strain sequencing project: providing services to taxonomists for standard genome sequencing and annotation.</title>
        <authorList>
            <consortium name="The Broad Institute Genomics Platform"/>
            <consortium name="The Broad Institute Genome Sequencing Center for Infectious Disease"/>
            <person name="Wu L."/>
            <person name="Ma J."/>
        </authorList>
    </citation>
    <scope>NUCLEOTIDE SEQUENCE [LARGE SCALE GENOMIC DNA]</scope>
    <source>
        <strain evidence="2 3">JCM 5062</strain>
    </source>
</reference>
<protein>
    <submittedName>
        <fullName evidence="2">Uncharacterized protein</fullName>
    </submittedName>
</protein>
<gene>
    <name evidence="2" type="ORF">GCM10010393_49210</name>
</gene>
<evidence type="ECO:0000313" key="3">
    <source>
        <dbReference type="Proteomes" id="UP001499942"/>
    </source>
</evidence>
<keyword evidence="1" id="KW-0472">Membrane</keyword>
<accession>A0ABN3MZS2</accession>
<keyword evidence="3" id="KW-1185">Reference proteome</keyword>
<proteinExistence type="predicted"/>
<keyword evidence="1" id="KW-0812">Transmembrane</keyword>
<comment type="caution">
    <text evidence="2">The sequence shown here is derived from an EMBL/GenBank/DDBJ whole genome shotgun (WGS) entry which is preliminary data.</text>
</comment>
<dbReference type="Proteomes" id="UP001499942">
    <property type="component" value="Unassembled WGS sequence"/>
</dbReference>
<keyword evidence="1" id="KW-1133">Transmembrane helix</keyword>
<feature type="transmembrane region" description="Helical" evidence="1">
    <location>
        <begin position="40"/>
        <end position="63"/>
    </location>
</feature>
<sequence>MMFGALPFLAVGSVAAGALVLWLVSWFSTGLRPTLHVSGLGTFLSAGVTTAVVLWAVGLPFFLHGLKSRGVGAPHGGPRPLVVRATGFGFVWPRTPGSAPPDGAGGDVHLLAP</sequence>
<organism evidence="2 3">
    <name type="scientific">Streptomyces gobitricini</name>
    <dbReference type="NCBI Taxonomy" id="68211"/>
    <lineage>
        <taxon>Bacteria</taxon>
        <taxon>Bacillati</taxon>
        <taxon>Actinomycetota</taxon>
        <taxon>Actinomycetes</taxon>
        <taxon>Kitasatosporales</taxon>
        <taxon>Streptomycetaceae</taxon>
        <taxon>Streptomyces</taxon>
    </lineage>
</organism>
<evidence type="ECO:0000256" key="1">
    <source>
        <dbReference type="SAM" id="Phobius"/>
    </source>
</evidence>
<dbReference type="EMBL" id="BAAASR010000027">
    <property type="protein sequence ID" value="GAA2510435.1"/>
    <property type="molecule type" value="Genomic_DNA"/>
</dbReference>